<reference evidence="3" key="1">
    <citation type="submission" date="2023-10" db="EMBL/GenBank/DDBJ databases">
        <authorList>
            <person name="Chen Y."/>
            <person name="Shah S."/>
            <person name="Dougan E. K."/>
            <person name="Thang M."/>
            <person name="Chan C."/>
        </authorList>
    </citation>
    <scope>NUCLEOTIDE SEQUENCE [LARGE SCALE GENOMIC DNA]</scope>
</reference>
<evidence type="ECO:0000256" key="1">
    <source>
        <dbReference type="SAM" id="Coils"/>
    </source>
</evidence>
<protein>
    <submittedName>
        <fullName evidence="3">Uncharacterized protein</fullName>
    </submittedName>
</protein>
<dbReference type="Proteomes" id="UP001189429">
    <property type="component" value="Unassembled WGS sequence"/>
</dbReference>
<feature type="compositionally biased region" description="Low complexity" evidence="2">
    <location>
        <begin position="261"/>
        <end position="310"/>
    </location>
</feature>
<keyword evidence="4" id="KW-1185">Reference proteome</keyword>
<feature type="compositionally biased region" description="Basic and acidic residues" evidence="2">
    <location>
        <begin position="459"/>
        <end position="480"/>
    </location>
</feature>
<dbReference type="EMBL" id="CAUYUJ010005114">
    <property type="protein sequence ID" value="CAK0812352.1"/>
    <property type="molecule type" value="Genomic_DNA"/>
</dbReference>
<comment type="caution">
    <text evidence="3">The sequence shown here is derived from an EMBL/GenBank/DDBJ whole genome shotgun (WGS) entry which is preliminary data.</text>
</comment>
<accession>A0ABN9R0X8</accession>
<keyword evidence="1" id="KW-0175">Coiled coil</keyword>
<evidence type="ECO:0000313" key="3">
    <source>
        <dbReference type="EMBL" id="CAK0812352.1"/>
    </source>
</evidence>
<evidence type="ECO:0000313" key="4">
    <source>
        <dbReference type="Proteomes" id="UP001189429"/>
    </source>
</evidence>
<proteinExistence type="predicted"/>
<evidence type="ECO:0000256" key="2">
    <source>
        <dbReference type="SAM" id="MobiDB-lite"/>
    </source>
</evidence>
<feature type="compositionally biased region" description="Low complexity" evidence="2">
    <location>
        <begin position="500"/>
        <end position="545"/>
    </location>
</feature>
<sequence>MRLIDAGQPVESLETAKKFLEEAAPEGFDQQLLATEILDQGFRELRAVCESLAAGSGKTPSRVNDAAETRLKANIACLEGLRAQHEARPMTARELAELGDEAAAASHKLELELTKRQERVAKLINSIGDFPTRRQEVMATCLSCERMRRQRFEEFLAALQKLLWGEDSFAEFAHDPTLAPTTREVIKRASGLVDQAWRDMVGVAAEALDDRNPIGAQSEDMSNAANQYKAMRQELQKNFRRLGTLEEKALEGPPPPRAQGPKAAAPAKTSTAAAQAPQPKTTASAAGAPSATTTASPPEEPHPAASRAPAAPTPPSSPPVCQGGALPAEGPSAEAGLAAVAGAGAAGAAAVTAGALASTGAPTAQAARDAPLPPAPVTQWSRLPSVGTWLVVRLQEAPQPEVPREECGEPPCVVQACPEPGEPSKTAMEPPCVLQECPEPEEPPETAIEPPCAMQECPEPEKPWKAAVEAQERAELEKPPMAEVEAPRSVAEEVEPAEAPPAAAEEAKLAEPPVEAPASAADEAESALAATEGEASPEAAPAAPT</sequence>
<name>A0ABN9R0X8_9DINO</name>
<gene>
    <name evidence="3" type="ORF">PCOR1329_LOCUS16657</name>
</gene>
<feature type="region of interest" description="Disordered" evidence="2">
    <location>
        <begin position="248"/>
        <end position="331"/>
    </location>
</feature>
<organism evidence="3 4">
    <name type="scientific">Prorocentrum cordatum</name>
    <dbReference type="NCBI Taxonomy" id="2364126"/>
    <lineage>
        <taxon>Eukaryota</taxon>
        <taxon>Sar</taxon>
        <taxon>Alveolata</taxon>
        <taxon>Dinophyceae</taxon>
        <taxon>Prorocentrales</taxon>
        <taxon>Prorocentraceae</taxon>
        <taxon>Prorocentrum</taxon>
    </lineage>
</organism>
<feature type="region of interest" description="Disordered" evidence="2">
    <location>
        <begin position="357"/>
        <end position="380"/>
    </location>
</feature>
<feature type="region of interest" description="Disordered" evidence="2">
    <location>
        <begin position="436"/>
        <end position="545"/>
    </location>
</feature>
<feature type="coiled-coil region" evidence="1">
    <location>
        <begin position="218"/>
        <end position="248"/>
    </location>
</feature>